<evidence type="ECO:0000256" key="10">
    <source>
        <dbReference type="ARBA" id="ARBA00023180"/>
    </source>
</evidence>
<feature type="transmembrane region" description="Helical" evidence="14">
    <location>
        <begin position="166"/>
        <end position="185"/>
    </location>
</feature>
<evidence type="ECO:0000256" key="14">
    <source>
        <dbReference type="SAM" id="Phobius"/>
    </source>
</evidence>
<sequence>MMAIIECFNNLTFDDDRNANKMATPTAATFSYIDYIVFALSLLLSAAIGVYHGCIGSKQTTTDEFLMGGKNMGVIPVALSMVASFLSAISLLGQPAEMYYYGTQFCFFTFCVIIAFPVAANIFIPIFHGLEVTSAYETGQITFRGRMTCTGVIVFQHVWCVSVTGLPLWASVVSSGVVCTFYTSLGGMKAVIWTDTFQMLVIFVGLLVVIVKASVDIGGIGEVFRISNEGGRLIFFNMDPDPTTRTTFWSMIIGGGFVSLTTYATNQATVQRYLSIRTVKRAK</sequence>
<keyword evidence="6 14" id="KW-1133">Transmembrane helix</keyword>
<dbReference type="PROSITE" id="PS50283">
    <property type="entry name" value="NA_SOLUT_SYMP_3"/>
    <property type="match status" value="1"/>
</dbReference>
<evidence type="ECO:0000256" key="5">
    <source>
        <dbReference type="ARBA" id="ARBA00022692"/>
    </source>
</evidence>
<keyword evidence="15" id="KW-1185">Reference proteome</keyword>
<comment type="similarity">
    <text evidence="2 13">Belongs to the sodium:solute symporter (SSF) (TC 2.A.21) family.</text>
</comment>
<keyword evidence="8" id="KW-0406">Ion transport</keyword>
<feature type="transmembrane region" description="Helical" evidence="14">
    <location>
        <begin position="197"/>
        <end position="215"/>
    </location>
</feature>
<dbReference type="InterPro" id="IPR051163">
    <property type="entry name" value="Sodium:Solute_Symporter_SSF"/>
</dbReference>
<dbReference type="PROSITE" id="PS00456">
    <property type="entry name" value="NA_SOLUT_SYMP_1"/>
    <property type="match status" value="1"/>
</dbReference>
<dbReference type="PANTHER" id="PTHR42985:SF2">
    <property type="entry name" value="SODIUM-DEPENDENT MULTIVITAMIN TRANSPORTER"/>
    <property type="match status" value="1"/>
</dbReference>
<feature type="transmembrane region" description="Helical" evidence="14">
    <location>
        <begin position="73"/>
        <end position="93"/>
    </location>
</feature>
<name>A0ABM1EG48_PRICU</name>
<evidence type="ECO:0000256" key="13">
    <source>
        <dbReference type="RuleBase" id="RU362091"/>
    </source>
</evidence>
<evidence type="ECO:0000256" key="4">
    <source>
        <dbReference type="ARBA" id="ARBA00022475"/>
    </source>
</evidence>
<dbReference type="InterPro" id="IPR018212">
    <property type="entry name" value="Na/solute_symporter_CS"/>
</dbReference>
<keyword evidence="11" id="KW-0739">Sodium transport</keyword>
<comment type="subcellular location">
    <subcellularLocation>
        <location evidence="1">Cell membrane</location>
        <topology evidence="1">Multi-pass membrane protein</topology>
    </subcellularLocation>
</comment>
<evidence type="ECO:0000256" key="2">
    <source>
        <dbReference type="ARBA" id="ARBA00006434"/>
    </source>
</evidence>
<organism evidence="15 16">
    <name type="scientific">Priapulus caudatus</name>
    <name type="common">Priapulid worm</name>
    <dbReference type="NCBI Taxonomy" id="37621"/>
    <lineage>
        <taxon>Eukaryota</taxon>
        <taxon>Metazoa</taxon>
        <taxon>Ecdysozoa</taxon>
        <taxon>Scalidophora</taxon>
        <taxon>Priapulida</taxon>
        <taxon>Priapulimorpha</taxon>
        <taxon>Priapulimorphida</taxon>
        <taxon>Priapulidae</taxon>
        <taxon>Priapulus</taxon>
    </lineage>
</organism>
<feature type="transmembrane region" description="Helical" evidence="14">
    <location>
        <begin position="32"/>
        <end position="53"/>
    </location>
</feature>
<dbReference type="Pfam" id="PF00474">
    <property type="entry name" value="SSF"/>
    <property type="match status" value="1"/>
</dbReference>
<dbReference type="Gene3D" id="1.20.1730.10">
    <property type="entry name" value="Sodium/glucose cotransporter"/>
    <property type="match status" value="1"/>
</dbReference>
<dbReference type="PANTHER" id="PTHR42985">
    <property type="entry name" value="SODIUM-COUPLED MONOCARBOXYLATE TRANSPORTER"/>
    <property type="match status" value="1"/>
</dbReference>
<dbReference type="GeneID" id="106811940"/>
<keyword evidence="4" id="KW-1003">Cell membrane</keyword>
<keyword evidence="5 14" id="KW-0812">Transmembrane</keyword>
<dbReference type="Proteomes" id="UP000695022">
    <property type="component" value="Unplaced"/>
</dbReference>
<evidence type="ECO:0000256" key="7">
    <source>
        <dbReference type="ARBA" id="ARBA00023053"/>
    </source>
</evidence>
<proteinExistence type="inferred from homology"/>
<keyword evidence="7" id="KW-0915">Sodium</keyword>
<gene>
    <name evidence="16" type="primary">LOC106811940</name>
</gene>
<evidence type="ECO:0000256" key="3">
    <source>
        <dbReference type="ARBA" id="ARBA00022448"/>
    </source>
</evidence>
<accession>A0ABM1EG48</accession>
<reference evidence="16" key="1">
    <citation type="submission" date="2025-08" db="UniProtKB">
        <authorList>
            <consortium name="RefSeq"/>
        </authorList>
    </citation>
    <scope>IDENTIFICATION</scope>
</reference>
<dbReference type="RefSeq" id="XP_014671169.1">
    <property type="nucleotide sequence ID" value="XM_014815683.1"/>
</dbReference>
<feature type="transmembrane region" description="Helical" evidence="14">
    <location>
        <begin position="247"/>
        <end position="265"/>
    </location>
</feature>
<evidence type="ECO:0000256" key="9">
    <source>
        <dbReference type="ARBA" id="ARBA00023136"/>
    </source>
</evidence>
<comment type="catalytic activity">
    <reaction evidence="12">
        <text>iodide(out) + 2 Na(+)(out) = iodide(in) + 2 Na(+)(in)</text>
        <dbReference type="Rhea" id="RHEA:71207"/>
        <dbReference type="ChEBI" id="CHEBI:16382"/>
        <dbReference type="ChEBI" id="CHEBI:29101"/>
    </reaction>
</comment>
<evidence type="ECO:0000256" key="11">
    <source>
        <dbReference type="ARBA" id="ARBA00023201"/>
    </source>
</evidence>
<keyword evidence="9 14" id="KW-0472">Membrane</keyword>
<dbReference type="InterPro" id="IPR038377">
    <property type="entry name" value="Na/Glc_symporter_sf"/>
</dbReference>
<dbReference type="InterPro" id="IPR001734">
    <property type="entry name" value="Na/solute_symporter"/>
</dbReference>
<evidence type="ECO:0000313" key="15">
    <source>
        <dbReference type="Proteomes" id="UP000695022"/>
    </source>
</evidence>
<keyword evidence="10" id="KW-0325">Glycoprotein</keyword>
<evidence type="ECO:0000313" key="16">
    <source>
        <dbReference type="RefSeq" id="XP_014671169.1"/>
    </source>
</evidence>
<keyword evidence="3" id="KW-0813">Transport</keyword>
<protein>
    <submittedName>
        <fullName evidence="16">Sodium-dependent multivitamin transporter-like</fullName>
    </submittedName>
</protein>
<evidence type="ECO:0000256" key="12">
    <source>
        <dbReference type="ARBA" id="ARBA00036099"/>
    </source>
</evidence>
<evidence type="ECO:0000256" key="8">
    <source>
        <dbReference type="ARBA" id="ARBA00023065"/>
    </source>
</evidence>
<evidence type="ECO:0000256" key="6">
    <source>
        <dbReference type="ARBA" id="ARBA00022989"/>
    </source>
</evidence>
<feature type="transmembrane region" description="Helical" evidence="14">
    <location>
        <begin position="105"/>
        <end position="127"/>
    </location>
</feature>
<evidence type="ECO:0000256" key="1">
    <source>
        <dbReference type="ARBA" id="ARBA00004651"/>
    </source>
</evidence>